<name>A0AAU7KPC3_9GAMM</name>
<dbReference type="Pfam" id="PF02254">
    <property type="entry name" value="TrkA_N"/>
    <property type="match status" value="1"/>
</dbReference>
<gene>
    <name evidence="13" type="ORF">NFG58_08300</name>
</gene>
<dbReference type="Pfam" id="PF00999">
    <property type="entry name" value="Na_H_Exchanger"/>
    <property type="match status" value="1"/>
</dbReference>
<comment type="subcellular location">
    <subcellularLocation>
        <location evidence="1">Cell membrane</location>
        <topology evidence="1">Multi-pass membrane protein</topology>
    </subcellularLocation>
</comment>
<dbReference type="PANTHER" id="PTHR32507:SF0">
    <property type="entry name" value="NA(+)_H(+) ANTIPORTER 2-RELATED"/>
    <property type="match status" value="1"/>
</dbReference>
<keyword evidence="5 10" id="KW-0812">Transmembrane</keyword>
<dbReference type="EMBL" id="CP098827">
    <property type="protein sequence ID" value="XBO72688.1"/>
    <property type="molecule type" value="Genomic_DNA"/>
</dbReference>
<evidence type="ECO:0000256" key="6">
    <source>
        <dbReference type="ARBA" id="ARBA00022989"/>
    </source>
</evidence>
<dbReference type="InterPro" id="IPR003148">
    <property type="entry name" value="RCK_N"/>
</dbReference>
<dbReference type="PANTHER" id="PTHR32507">
    <property type="entry name" value="NA(+)/H(+) ANTIPORTER 1"/>
    <property type="match status" value="1"/>
</dbReference>
<keyword evidence="7" id="KW-0406">Ion transport</keyword>
<organism evidence="13">
    <name type="scientific">Halomonas sp. RT37</name>
    <dbReference type="NCBI Taxonomy" id="2950872"/>
    <lineage>
        <taxon>Bacteria</taxon>
        <taxon>Pseudomonadati</taxon>
        <taxon>Pseudomonadota</taxon>
        <taxon>Gammaproteobacteria</taxon>
        <taxon>Oceanospirillales</taxon>
        <taxon>Halomonadaceae</taxon>
        <taxon>Halomonas</taxon>
    </lineage>
</organism>
<keyword evidence="6 10" id="KW-1133">Transmembrane helix</keyword>
<dbReference type="Gene3D" id="1.20.1530.20">
    <property type="match status" value="1"/>
</dbReference>
<evidence type="ECO:0000259" key="11">
    <source>
        <dbReference type="Pfam" id="PF00999"/>
    </source>
</evidence>
<feature type="transmembrane region" description="Helical" evidence="10">
    <location>
        <begin position="300"/>
        <end position="320"/>
    </location>
</feature>
<evidence type="ECO:0000259" key="12">
    <source>
        <dbReference type="Pfam" id="PF02254"/>
    </source>
</evidence>
<sequence>MTPVLVFCLIAALGIGAQWLAWRWKVPAIVLLLLSGVLIGPVTGVLDPRSVFGELLEPLIAVAVAMILFEGGLTLNLTRLKGAELAVKRLVFFGGPLVWLLATLSGHYIGGLTWASASVLGGILIVTGPTVIIPLLRQASLKRRPGEILRWEAILNDPVGALAAVLAFELAIVLNSSHSLSMTLIHMALGIAVASAVGLATAWGLIRAIKGGHIPEFLKVPVIIFFVMATYALPNALLHESGLLAVTVMGVVIGNSSLSSLDEIRRFKENITVLLVSGVFILLAAQVDLGTLATLTTREILFVAVVLLLVRPLAVFISLIKVDLPFGEKLMVGWIGPRGVVAVAIAGLFGARLVDIGIEDAALLSPLAFAIVAVTVLLHGFSLQPLARRFNLQSTDTKGLLIIGANPFTVALAEAIQSTGRPVLIADRNYNHLRQVRGRDIPTYYGEVLTEEAELTLEFSRFDSMVALTDNDDYNALLCMHYAPEFGHHQVYRFAPGGGAGGDHLEQSLGGRFFAKELDFEQATNYIREGWCVRLTRLSESYSFEDYRRDNPDARVISTYNEDGEVRVMHKDESFDAGDGETLLALVPDDTHRDKAERHARRQEQQPTDVSVDDGAHDDDDGDSRDNTTPGREPPEQG</sequence>
<dbReference type="AlphaFoldDB" id="A0AAU7KPC3"/>
<evidence type="ECO:0000256" key="2">
    <source>
        <dbReference type="ARBA" id="ARBA00022448"/>
    </source>
</evidence>
<evidence type="ECO:0000256" key="5">
    <source>
        <dbReference type="ARBA" id="ARBA00022692"/>
    </source>
</evidence>
<keyword evidence="8 10" id="KW-0472">Membrane</keyword>
<accession>A0AAU7KPC3</accession>
<feature type="transmembrane region" description="Helical" evidence="10">
    <location>
        <begin position="273"/>
        <end position="294"/>
    </location>
</feature>
<dbReference type="InterPro" id="IPR036291">
    <property type="entry name" value="NAD(P)-bd_dom_sf"/>
</dbReference>
<feature type="transmembrane region" description="Helical" evidence="10">
    <location>
        <begin position="115"/>
        <end position="136"/>
    </location>
</feature>
<evidence type="ECO:0000256" key="10">
    <source>
        <dbReference type="SAM" id="Phobius"/>
    </source>
</evidence>
<feature type="region of interest" description="Disordered" evidence="9">
    <location>
        <begin position="587"/>
        <end position="638"/>
    </location>
</feature>
<feature type="transmembrane region" description="Helical" evidence="10">
    <location>
        <begin position="363"/>
        <end position="383"/>
    </location>
</feature>
<evidence type="ECO:0000256" key="4">
    <source>
        <dbReference type="ARBA" id="ARBA00022475"/>
    </source>
</evidence>
<feature type="transmembrane region" description="Helical" evidence="10">
    <location>
        <begin position="184"/>
        <end position="206"/>
    </location>
</feature>
<evidence type="ECO:0000256" key="9">
    <source>
        <dbReference type="SAM" id="MobiDB-lite"/>
    </source>
</evidence>
<dbReference type="Gene3D" id="3.40.50.720">
    <property type="entry name" value="NAD(P)-binding Rossmann-like Domain"/>
    <property type="match status" value="1"/>
</dbReference>
<dbReference type="SUPFAM" id="SSF51735">
    <property type="entry name" value="NAD(P)-binding Rossmann-fold domains"/>
    <property type="match status" value="1"/>
</dbReference>
<evidence type="ECO:0000313" key="13">
    <source>
        <dbReference type="EMBL" id="XBO72688.1"/>
    </source>
</evidence>
<feature type="transmembrane region" description="Helical" evidence="10">
    <location>
        <begin position="59"/>
        <end position="78"/>
    </location>
</feature>
<evidence type="ECO:0000256" key="1">
    <source>
        <dbReference type="ARBA" id="ARBA00004651"/>
    </source>
</evidence>
<dbReference type="GO" id="GO:0005886">
    <property type="term" value="C:plasma membrane"/>
    <property type="evidence" value="ECO:0007669"/>
    <property type="project" value="UniProtKB-SubCell"/>
</dbReference>
<dbReference type="GO" id="GO:0015297">
    <property type="term" value="F:antiporter activity"/>
    <property type="evidence" value="ECO:0007669"/>
    <property type="project" value="UniProtKB-KW"/>
</dbReference>
<evidence type="ECO:0000256" key="3">
    <source>
        <dbReference type="ARBA" id="ARBA00022449"/>
    </source>
</evidence>
<keyword evidence="2" id="KW-0813">Transport</keyword>
<feature type="domain" description="RCK N-terminal" evidence="12">
    <location>
        <begin position="401"/>
        <end position="482"/>
    </location>
</feature>
<dbReference type="InterPro" id="IPR006153">
    <property type="entry name" value="Cation/H_exchanger_TM"/>
</dbReference>
<evidence type="ECO:0000256" key="7">
    <source>
        <dbReference type="ARBA" id="ARBA00023065"/>
    </source>
</evidence>
<dbReference type="RefSeq" id="WP_348827938.1">
    <property type="nucleotide sequence ID" value="NZ_CP098827.1"/>
</dbReference>
<feature type="transmembrane region" description="Helical" evidence="10">
    <location>
        <begin position="332"/>
        <end position="351"/>
    </location>
</feature>
<keyword evidence="4" id="KW-1003">Cell membrane</keyword>
<proteinExistence type="predicted"/>
<dbReference type="GO" id="GO:1902600">
    <property type="term" value="P:proton transmembrane transport"/>
    <property type="evidence" value="ECO:0007669"/>
    <property type="project" value="InterPro"/>
</dbReference>
<feature type="transmembrane region" description="Helical" evidence="10">
    <location>
        <begin position="218"/>
        <end position="237"/>
    </location>
</feature>
<feature type="transmembrane region" description="Helical" evidence="10">
    <location>
        <begin position="148"/>
        <end position="172"/>
    </location>
</feature>
<feature type="transmembrane region" description="Helical" evidence="10">
    <location>
        <begin position="90"/>
        <end position="109"/>
    </location>
</feature>
<protein>
    <submittedName>
        <fullName evidence="13">Cation:proton antiporter</fullName>
    </submittedName>
</protein>
<dbReference type="GO" id="GO:0006813">
    <property type="term" value="P:potassium ion transport"/>
    <property type="evidence" value="ECO:0007669"/>
    <property type="project" value="InterPro"/>
</dbReference>
<reference evidence="13" key="1">
    <citation type="submission" date="2022-06" db="EMBL/GenBank/DDBJ databases">
        <title>A novel DMS-producing enzyme.</title>
        <authorList>
            <person name="Zhang Y."/>
        </authorList>
    </citation>
    <scope>NUCLEOTIDE SEQUENCE</scope>
    <source>
        <strain evidence="13">RT37</strain>
    </source>
</reference>
<feature type="domain" description="Cation/H+ exchanger transmembrane" evidence="11">
    <location>
        <begin position="16"/>
        <end position="388"/>
    </location>
</feature>
<evidence type="ECO:0000256" key="8">
    <source>
        <dbReference type="ARBA" id="ARBA00023136"/>
    </source>
</evidence>
<dbReference type="InterPro" id="IPR038770">
    <property type="entry name" value="Na+/solute_symporter_sf"/>
</dbReference>
<keyword evidence="3" id="KW-0050">Antiport</keyword>